<reference evidence="5" key="1">
    <citation type="submission" date="2016-10" db="EMBL/GenBank/DDBJ databases">
        <authorList>
            <person name="Varghese N."/>
            <person name="Submissions S."/>
        </authorList>
    </citation>
    <scope>NUCLEOTIDE SEQUENCE [LARGE SCALE GENOMIC DNA]</scope>
    <source>
        <strain evidence="5">DSM 44796</strain>
    </source>
</reference>
<dbReference type="InterPro" id="IPR038507">
    <property type="entry name" value="YcnI-like_sf"/>
</dbReference>
<sequence length="242" mass="25180">MSPKYPRVFMAAAVVACAATLFTNGVAAAHLEPVPGQAVKGKPATVTFKVPNERPDAGTVSVRLDLPAEFPLRTVRVRSITGWTAEVVKAKLDQPIKTGNVEITEAFRSITWTAAAGIRIGPNEFAEFAVTLGPMPDNTDKLVINAVQTYDSGEVVNWNQPPSAEGQAEPEHPAPALKLVANDTAAQPDEHGGTPAAVTNTAPGSEATWLGGSALAVAALALGIAIGTALRSRRAQQTGESK</sequence>
<feature type="domain" description="YncI copper-binding" evidence="3">
    <location>
        <begin position="33"/>
        <end position="179"/>
    </location>
</feature>
<name>A0A1G9S5D4_9PSEU</name>
<dbReference type="CDD" id="cd08545">
    <property type="entry name" value="YcnI_like"/>
    <property type="match status" value="1"/>
</dbReference>
<accession>A0A1G9S5D4</accession>
<proteinExistence type="predicted"/>
<organism evidence="4 5">
    <name type="scientific">Lentzea albidocapillata subsp. violacea</name>
    <dbReference type="NCBI Taxonomy" id="128104"/>
    <lineage>
        <taxon>Bacteria</taxon>
        <taxon>Bacillati</taxon>
        <taxon>Actinomycetota</taxon>
        <taxon>Actinomycetes</taxon>
        <taxon>Pseudonocardiales</taxon>
        <taxon>Pseudonocardiaceae</taxon>
        <taxon>Lentzea</taxon>
    </lineage>
</organism>
<feature type="chain" id="PRO_5011707444" evidence="2">
    <location>
        <begin position="29"/>
        <end position="242"/>
    </location>
</feature>
<evidence type="ECO:0000313" key="5">
    <source>
        <dbReference type="Proteomes" id="UP000199682"/>
    </source>
</evidence>
<dbReference type="EMBL" id="FNET01000019">
    <property type="protein sequence ID" value="SDM30728.1"/>
    <property type="molecule type" value="Genomic_DNA"/>
</dbReference>
<keyword evidence="1" id="KW-1133">Transmembrane helix</keyword>
<dbReference type="Proteomes" id="UP000199682">
    <property type="component" value="Unassembled WGS sequence"/>
</dbReference>
<evidence type="ECO:0000313" key="4">
    <source>
        <dbReference type="EMBL" id="SDM30728.1"/>
    </source>
</evidence>
<dbReference type="Gene3D" id="2.60.40.2230">
    <property type="entry name" value="Uncharacterised protein YcnI-like PF07987, DUF1775"/>
    <property type="match status" value="1"/>
</dbReference>
<protein>
    <submittedName>
        <fullName evidence="4">Uncharacterized protein YcnI</fullName>
    </submittedName>
</protein>
<keyword evidence="2" id="KW-0732">Signal</keyword>
<evidence type="ECO:0000256" key="2">
    <source>
        <dbReference type="SAM" id="SignalP"/>
    </source>
</evidence>
<dbReference type="AlphaFoldDB" id="A0A1G9S5D4"/>
<evidence type="ECO:0000259" key="3">
    <source>
        <dbReference type="Pfam" id="PF07987"/>
    </source>
</evidence>
<dbReference type="InterPro" id="IPR012533">
    <property type="entry name" value="YcnI-copper_dom"/>
</dbReference>
<dbReference type="Pfam" id="PF07987">
    <property type="entry name" value="DUF1775"/>
    <property type="match status" value="1"/>
</dbReference>
<gene>
    <name evidence="4" type="ORF">SAMN04488074_119129</name>
</gene>
<evidence type="ECO:0000256" key="1">
    <source>
        <dbReference type="SAM" id="Phobius"/>
    </source>
</evidence>
<feature type="transmembrane region" description="Helical" evidence="1">
    <location>
        <begin position="209"/>
        <end position="230"/>
    </location>
</feature>
<keyword evidence="1" id="KW-0812">Transmembrane</keyword>
<feature type="signal peptide" evidence="2">
    <location>
        <begin position="1"/>
        <end position="28"/>
    </location>
</feature>
<keyword evidence="1" id="KW-0472">Membrane</keyword>